<comment type="similarity">
    <text evidence="4">Belongs to the SeqA family.</text>
</comment>
<evidence type="ECO:0000313" key="8">
    <source>
        <dbReference type="Proteomes" id="UP000295565"/>
    </source>
</evidence>
<evidence type="ECO:0000313" key="7">
    <source>
        <dbReference type="EMBL" id="TCK51810.1"/>
    </source>
</evidence>
<sequence length="164" mass="18351">MKSIEIDEELYHYIASQTQHIGESASQILRRLLDVDHNESSSQLPEESAQDCLEKLHAFIASESYKGLGSSVKRFIALLSHLYQSDPQTFTHASEIKGSKRVYFATSEQQLLATGKTTNPKAIPQSPFWVITNTNTGRKRLILSQLMDSMGYGKDDIESVVSTI</sequence>
<evidence type="ECO:0000256" key="4">
    <source>
        <dbReference type="PIRNR" id="PIRNR019401"/>
    </source>
</evidence>
<comment type="caution">
    <text evidence="7">The sequence shown here is derived from an EMBL/GenBank/DDBJ whole genome shotgun (WGS) entry which is preliminary data.</text>
</comment>
<evidence type="ECO:0000256" key="2">
    <source>
        <dbReference type="ARBA" id="ARBA00022880"/>
    </source>
</evidence>
<evidence type="ECO:0000259" key="5">
    <source>
        <dbReference type="Pfam" id="PF03925"/>
    </source>
</evidence>
<dbReference type="RefSeq" id="WP_131912729.1">
    <property type="nucleotide sequence ID" value="NZ_OU594967.1"/>
</dbReference>
<dbReference type="GO" id="GO:0003677">
    <property type="term" value="F:DNA binding"/>
    <property type="evidence" value="ECO:0007669"/>
    <property type="project" value="UniProtKB-KW"/>
</dbReference>
<reference evidence="7 8" key="1">
    <citation type="submission" date="2019-03" db="EMBL/GenBank/DDBJ databases">
        <title>Genomic Encyclopedia of Type Strains, Phase IV (KMG-IV): sequencing the most valuable type-strain genomes for metagenomic binning, comparative biology and taxonomic classification.</title>
        <authorList>
            <person name="Goeker M."/>
        </authorList>
    </citation>
    <scope>NUCLEOTIDE SEQUENCE [LARGE SCALE GENOMIC DNA]</scope>
    <source>
        <strain evidence="7 8">DSM 18577</strain>
    </source>
</reference>
<dbReference type="Gene3D" id="1.20.1380.10">
    <property type="entry name" value="Replication modulator SeqA, C-terminal DNA-binding domain"/>
    <property type="match status" value="1"/>
</dbReference>
<dbReference type="InterPro" id="IPR026577">
    <property type="entry name" value="SeqA_DNA-bd_C"/>
</dbReference>
<comment type="subcellular location">
    <subcellularLocation>
        <location evidence="4">Cytoplasm</location>
    </subcellularLocation>
</comment>
<dbReference type="Gene3D" id="1.10.1220.10">
    <property type="entry name" value="Met repressor-like"/>
    <property type="match status" value="1"/>
</dbReference>
<organism evidence="7 8">
    <name type="scientific">Celerinatantimonas diazotrophica</name>
    <dbReference type="NCBI Taxonomy" id="412034"/>
    <lineage>
        <taxon>Bacteria</taxon>
        <taxon>Pseudomonadati</taxon>
        <taxon>Pseudomonadota</taxon>
        <taxon>Gammaproteobacteria</taxon>
        <taxon>Celerinatantimonadaceae</taxon>
        <taxon>Celerinatantimonas</taxon>
    </lineage>
</organism>
<dbReference type="InterPro" id="IPR036835">
    <property type="entry name" value="SeqA_DNA-bd_C_sf"/>
</dbReference>
<dbReference type="PIRSF" id="PIRSF019401">
    <property type="entry name" value="SeqA"/>
    <property type="match status" value="1"/>
</dbReference>
<dbReference type="Proteomes" id="UP000295565">
    <property type="component" value="Unassembled WGS sequence"/>
</dbReference>
<dbReference type="NCBIfam" id="NF008389">
    <property type="entry name" value="PRK11187.1"/>
    <property type="match status" value="1"/>
</dbReference>
<feature type="domain" description="Replication modulator SeqA C-terminal DNA-binding" evidence="5">
    <location>
        <begin position="55"/>
        <end position="161"/>
    </location>
</feature>
<dbReference type="InterPro" id="IPR033761">
    <property type="entry name" value="SeqA_N"/>
</dbReference>
<dbReference type="GO" id="GO:0005737">
    <property type="term" value="C:cytoplasm"/>
    <property type="evidence" value="ECO:0007669"/>
    <property type="project" value="UniProtKB-SubCell"/>
</dbReference>
<protein>
    <recommendedName>
        <fullName evidence="4">Negative modulator of initiation of replication</fullName>
    </recommendedName>
</protein>
<keyword evidence="8" id="KW-1185">Reference proteome</keyword>
<evidence type="ECO:0000256" key="3">
    <source>
        <dbReference type="ARBA" id="ARBA00023125"/>
    </source>
</evidence>
<gene>
    <name evidence="7" type="ORF">EV690_1891</name>
</gene>
<dbReference type="EMBL" id="SMGD01000013">
    <property type="protein sequence ID" value="TCK51810.1"/>
    <property type="molecule type" value="Genomic_DNA"/>
</dbReference>
<evidence type="ECO:0000259" key="6">
    <source>
        <dbReference type="Pfam" id="PF17206"/>
    </source>
</evidence>
<proteinExistence type="inferred from homology"/>
<dbReference type="InterPro" id="IPR013321">
    <property type="entry name" value="Arc_rbn_hlx_hlx"/>
</dbReference>
<evidence type="ECO:0000256" key="1">
    <source>
        <dbReference type="ARBA" id="ARBA00022490"/>
    </source>
</evidence>
<dbReference type="OrthoDB" id="5591069at2"/>
<dbReference type="GO" id="GO:0006355">
    <property type="term" value="P:regulation of DNA-templated transcription"/>
    <property type="evidence" value="ECO:0007669"/>
    <property type="project" value="InterPro"/>
</dbReference>
<dbReference type="SUPFAM" id="SSF47598">
    <property type="entry name" value="Ribbon-helix-helix"/>
    <property type="match status" value="1"/>
</dbReference>
<dbReference type="SUPFAM" id="SSF82808">
    <property type="entry name" value="Replication modulator SeqA, C-terminal DNA-binding domain"/>
    <property type="match status" value="1"/>
</dbReference>
<dbReference type="GO" id="GO:0032297">
    <property type="term" value="P:negative regulation of DNA-templated DNA replication initiation"/>
    <property type="evidence" value="ECO:0007669"/>
    <property type="project" value="InterPro"/>
</dbReference>
<keyword evidence="2 4" id="KW-0236">DNA replication inhibitor</keyword>
<comment type="function">
    <text evidence="4">Negative regulator of replication initiation, which contributes to regulation of DNA replication and ensures that replication initiation occurs exactly once per chromosome per cell cycle. Binds to pairs of hemimethylated GATC sequences in the oriC region, thus preventing assembly of replication proteins and re-initiation at newly replicated origins. Repression is relieved when the region becomes fully methylated.</text>
</comment>
<dbReference type="AlphaFoldDB" id="A0A4R1JLK0"/>
<accession>A0A4R1JLK0</accession>
<dbReference type="InterPro" id="IPR005621">
    <property type="entry name" value="SeqA"/>
</dbReference>
<dbReference type="InterPro" id="IPR010985">
    <property type="entry name" value="Ribbon_hlx_hlx"/>
</dbReference>
<keyword evidence="1 4" id="KW-0963">Cytoplasm</keyword>
<dbReference type="Pfam" id="PF17206">
    <property type="entry name" value="SeqA_N"/>
    <property type="match status" value="1"/>
</dbReference>
<dbReference type="Pfam" id="PF03925">
    <property type="entry name" value="SeqA"/>
    <property type="match status" value="1"/>
</dbReference>
<keyword evidence="3 4" id="KW-0238">DNA-binding</keyword>
<name>A0A4R1JLK0_9GAMM</name>
<feature type="domain" description="Negative modulator of initiation of replication SeqA N-terminal" evidence="6">
    <location>
        <begin position="1"/>
        <end position="34"/>
    </location>
</feature>